<dbReference type="STRING" id="460265.Mnod_2269"/>
<dbReference type="InterPro" id="IPR018060">
    <property type="entry name" value="HTH_AraC"/>
</dbReference>
<dbReference type="EMBL" id="CP001349">
    <property type="protein sequence ID" value="ACL57249.1"/>
    <property type="molecule type" value="Genomic_DNA"/>
</dbReference>
<dbReference type="PANTHER" id="PTHR47894:SF4">
    <property type="entry name" value="HTH-TYPE TRANSCRIPTIONAL REGULATOR GADX"/>
    <property type="match status" value="1"/>
</dbReference>
<dbReference type="GO" id="GO:0005829">
    <property type="term" value="C:cytosol"/>
    <property type="evidence" value="ECO:0007669"/>
    <property type="project" value="TreeGrafter"/>
</dbReference>
<dbReference type="SMART" id="SM00342">
    <property type="entry name" value="HTH_ARAC"/>
    <property type="match status" value="1"/>
</dbReference>
<dbReference type="HOGENOM" id="CLU_047522_1_2_5"/>
<evidence type="ECO:0000313" key="5">
    <source>
        <dbReference type="EMBL" id="ACL57249.1"/>
    </source>
</evidence>
<dbReference type="PROSITE" id="PS01124">
    <property type="entry name" value="HTH_ARAC_FAMILY_2"/>
    <property type="match status" value="1"/>
</dbReference>
<keyword evidence="1" id="KW-0805">Transcription regulation</keyword>
<dbReference type="KEGG" id="mno:Mnod_2269"/>
<gene>
    <name evidence="5" type="ordered locus">Mnod_2269</name>
</gene>
<dbReference type="RefSeq" id="WP_015928929.1">
    <property type="nucleotide sequence ID" value="NC_011894.1"/>
</dbReference>
<sequence length="362" mass="39807">MPSDDLSGQDLPLYSAACQEISCKTERSVPIDFVHIHAVQAICEILIELDVDPESIFEQAGVSTQIFSVTDAISFASLGRLTALAANHSQCAHFGLLVGQRTTLASLGLLGSLMRHSETVGDALRALEMHHDLLNRGAVVELSTDGTVAIVSYAPYEPEAEGIALHCERALAALTIVLRALCGANWSPDEVLLPRLEPPDTTPYSSFFRAPVRFGQEIAALVFPTRLLRRSIKGANPVARKTLERHIQQLEAVIPTDVTDEIRRRLRTTAIRKQINGKQFAQTMAICRRTLSRRLKAKGTTFKLIANETRLGIAKQLLGDTDMSLAQISAALEFSEPAAFTHAFRRWTGTTPSAWRKECRLQ</sequence>
<keyword evidence="2" id="KW-0238">DNA-binding</keyword>
<name>B8IA21_METNO</name>
<evidence type="ECO:0000259" key="4">
    <source>
        <dbReference type="PROSITE" id="PS01124"/>
    </source>
</evidence>
<dbReference type="SUPFAM" id="SSF46689">
    <property type="entry name" value="Homeodomain-like"/>
    <property type="match status" value="1"/>
</dbReference>
<dbReference type="InterPro" id="IPR032687">
    <property type="entry name" value="AraC-type_N"/>
</dbReference>
<dbReference type="Proteomes" id="UP000008207">
    <property type="component" value="Chromosome"/>
</dbReference>
<proteinExistence type="predicted"/>
<dbReference type="InterPro" id="IPR009057">
    <property type="entry name" value="Homeodomain-like_sf"/>
</dbReference>
<evidence type="ECO:0000256" key="2">
    <source>
        <dbReference type="ARBA" id="ARBA00023125"/>
    </source>
</evidence>
<feature type="domain" description="HTH araC/xylS-type" evidence="4">
    <location>
        <begin position="260"/>
        <end position="358"/>
    </location>
</feature>
<dbReference type="Pfam" id="PF12833">
    <property type="entry name" value="HTH_18"/>
    <property type="match status" value="1"/>
</dbReference>
<reference evidence="5 6" key="1">
    <citation type="submission" date="2009-01" db="EMBL/GenBank/DDBJ databases">
        <title>Complete sequence of chromosome of Methylobacterium nodulans ORS 2060.</title>
        <authorList>
            <consortium name="US DOE Joint Genome Institute"/>
            <person name="Lucas S."/>
            <person name="Copeland A."/>
            <person name="Lapidus A."/>
            <person name="Glavina del Rio T."/>
            <person name="Dalin E."/>
            <person name="Tice H."/>
            <person name="Bruce D."/>
            <person name="Goodwin L."/>
            <person name="Pitluck S."/>
            <person name="Sims D."/>
            <person name="Brettin T."/>
            <person name="Detter J.C."/>
            <person name="Han C."/>
            <person name="Larimer F."/>
            <person name="Land M."/>
            <person name="Hauser L."/>
            <person name="Kyrpides N."/>
            <person name="Ivanova N."/>
            <person name="Marx C.J."/>
            <person name="Richardson P."/>
        </authorList>
    </citation>
    <scope>NUCLEOTIDE SEQUENCE [LARGE SCALE GENOMIC DNA]</scope>
    <source>
        <strain evidence="6">LMG 21967 / CNCM I-2342 / ORS 2060</strain>
    </source>
</reference>
<dbReference type="AlphaFoldDB" id="B8IA21"/>
<evidence type="ECO:0000256" key="1">
    <source>
        <dbReference type="ARBA" id="ARBA00023015"/>
    </source>
</evidence>
<dbReference type="PANTHER" id="PTHR47894">
    <property type="entry name" value="HTH-TYPE TRANSCRIPTIONAL REGULATOR GADX"/>
    <property type="match status" value="1"/>
</dbReference>
<dbReference type="GO" id="GO:0003700">
    <property type="term" value="F:DNA-binding transcription factor activity"/>
    <property type="evidence" value="ECO:0007669"/>
    <property type="project" value="InterPro"/>
</dbReference>
<evidence type="ECO:0000313" key="6">
    <source>
        <dbReference type="Proteomes" id="UP000008207"/>
    </source>
</evidence>
<organism evidence="5 6">
    <name type="scientific">Methylobacterium nodulans (strain LMG 21967 / CNCM I-2342 / ORS 2060)</name>
    <dbReference type="NCBI Taxonomy" id="460265"/>
    <lineage>
        <taxon>Bacteria</taxon>
        <taxon>Pseudomonadati</taxon>
        <taxon>Pseudomonadota</taxon>
        <taxon>Alphaproteobacteria</taxon>
        <taxon>Hyphomicrobiales</taxon>
        <taxon>Methylobacteriaceae</taxon>
        <taxon>Methylobacterium</taxon>
    </lineage>
</organism>
<keyword evidence="6" id="KW-1185">Reference proteome</keyword>
<evidence type="ECO:0000256" key="3">
    <source>
        <dbReference type="ARBA" id="ARBA00023163"/>
    </source>
</evidence>
<dbReference type="Gene3D" id="1.10.10.60">
    <property type="entry name" value="Homeodomain-like"/>
    <property type="match status" value="1"/>
</dbReference>
<keyword evidence="3" id="KW-0804">Transcription</keyword>
<dbReference type="eggNOG" id="COG2207">
    <property type="taxonomic scope" value="Bacteria"/>
</dbReference>
<accession>B8IA21</accession>
<dbReference type="GO" id="GO:0000976">
    <property type="term" value="F:transcription cis-regulatory region binding"/>
    <property type="evidence" value="ECO:0007669"/>
    <property type="project" value="TreeGrafter"/>
</dbReference>
<dbReference type="Pfam" id="PF12625">
    <property type="entry name" value="Arabinose_bd"/>
    <property type="match status" value="1"/>
</dbReference>
<protein>
    <submittedName>
        <fullName evidence="5">Transcriptional regulator, AraC family</fullName>
    </submittedName>
</protein>